<evidence type="ECO:0000256" key="5">
    <source>
        <dbReference type="ARBA" id="ARBA00022519"/>
    </source>
</evidence>
<dbReference type="GO" id="GO:0043190">
    <property type="term" value="C:ATP-binding cassette (ABC) transporter complex"/>
    <property type="evidence" value="ECO:0007669"/>
    <property type="project" value="InterPro"/>
</dbReference>
<protein>
    <recommendedName>
        <fullName evidence="9">Transport permease protein</fullName>
    </recommendedName>
</protein>
<reference evidence="11 12" key="1">
    <citation type="submission" date="2016-10" db="EMBL/GenBank/DDBJ databases">
        <authorList>
            <person name="Varghese N."/>
            <person name="Submissions S."/>
        </authorList>
    </citation>
    <scope>NUCLEOTIDE SEQUENCE [LARGE SCALE GENOMIC DNA]</scope>
    <source>
        <strain evidence="11 12">DSM 20586</strain>
    </source>
</reference>
<dbReference type="EMBL" id="FNSH01000001">
    <property type="protein sequence ID" value="SEB43174.1"/>
    <property type="molecule type" value="Genomic_DNA"/>
</dbReference>
<keyword evidence="5" id="KW-0997">Cell inner membrane</keyword>
<feature type="transmembrane region" description="Helical" evidence="9">
    <location>
        <begin position="155"/>
        <end position="177"/>
    </location>
</feature>
<feature type="transmembrane region" description="Helical" evidence="9">
    <location>
        <begin position="46"/>
        <end position="71"/>
    </location>
</feature>
<evidence type="ECO:0000256" key="2">
    <source>
        <dbReference type="ARBA" id="ARBA00007783"/>
    </source>
</evidence>
<dbReference type="Proteomes" id="UP000183687">
    <property type="component" value="Unassembled WGS sequence"/>
</dbReference>
<feature type="transmembrane region" description="Helical" evidence="9">
    <location>
        <begin position="246"/>
        <end position="265"/>
    </location>
</feature>
<evidence type="ECO:0000256" key="3">
    <source>
        <dbReference type="ARBA" id="ARBA00022448"/>
    </source>
</evidence>
<organism evidence="11 12">
    <name type="scientific">Atopobium minutum</name>
    <dbReference type="NCBI Taxonomy" id="1381"/>
    <lineage>
        <taxon>Bacteria</taxon>
        <taxon>Bacillati</taxon>
        <taxon>Actinomycetota</taxon>
        <taxon>Coriobacteriia</taxon>
        <taxon>Coriobacteriales</taxon>
        <taxon>Atopobiaceae</taxon>
        <taxon>Atopobium</taxon>
    </lineage>
</organism>
<accession>A0AB38A4T3</accession>
<sequence length="276" mass="31563">MSISQSVNQDQIISRRDAWNAPLKRDFSILQQLVSKDFKLKYRRSLLGVAWSVLNPLLMMIVMAAVFSSFMRYQNADLGNYPLYLILGNTAWQLMADSTSQGMVSIIGAASLLKKVRVNRFVFPVQKVLFAMVNYAFSLVAVALVMLFFRIPLTPLALFMPIALLLLGIFSIGLSLLLSTLSVFFRDVIHLWSVFLTAWMYATPLFYPYANLPEWMQVAEAFNPMYCYITLIRDALLWQEMPTIGLLVRCVVFAFAALALGWLVFHKNEHKFILYI</sequence>
<keyword evidence="8 9" id="KW-0472">Membrane</keyword>
<dbReference type="InterPro" id="IPR047817">
    <property type="entry name" value="ABC2_TM_bact-type"/>
</dbReference>
<comment type="similarity">
    <text evidence="2 9">Belongs to the ABC-2 integral membrane protein family.</text>
</comment>
<feature type="transmembrane region" description="Helical" evidence="9">
    <location>
        <begin position="189"/>
        <end position="207"/>
    </location>
</feature>
<dbReference type="Pfam" id="PF01061">
    <property type="entry name" value="ABC2_membrane"/>
    <property type="match status" value="1"/>
</dbReference>
<dbReference type="InterPro" id="IPR013525">
    <property type="entry name" value="ABC2_TM"/>
</dbReference>
<keyword evidence="4 9" id="KW-1003">Cell membrane</keyword>
<evidence type="ECO:0000256" key="9">
    <source>
        <dbReference type="RuleBase" id="RU361157"/>
    </source>
</evidence>
<keyword evidence="3 9" id="KW-0813">Transport</keyword>
<evidence type="ECO:0000259" key="10">
    <source>
        <dbReference type="PROSITE" id="PS51012"/>
    </source>
</evidence>
<comment type="subcellular location">
    <subcellularLocation>
        <location evidence="1">Cell inner membrane</location>
        <topology evidence="1">Multi-pass membrane protein</topology>
    </subcellularLocation>
    <subcellularLocation>
        <location evidence="9">Cell membrane</location>
        <topology evidence="9">Multi-pass membrane protein</topology>
    </subcellularLocation>
</comment>
<evidence type="ECO:0000313" key="11">
    <source>
        <dbReference type="EMBL" id="SEB43174.1"/>
    </source>
</evidence>
<evidence type="ECO:0000256" key="4">
    <source>
        <dbReference type="ARBA" id="ARBA00022475"/>
    </source>
</evidence>
<dbReference type="GO" id="GO:0140359">
    <property type="term" value="F:ABC-type transporter activity"/>
    <property type="evidence" value="ECO:0007669"/>
    <property type="project" value="InterPro"/>
</dbReference>
<evidence type="ECO:0000256" key="7">
    <source>
        <dbReference type="ARBA" id="ARBA00022989"/>
    </source>
</evidence>
<dbReference type="PANTHER" id="PTHR30413:SF8">
    <property type="entry name" value="TRANSPORT PERMEASE PROTEIN"/>
    <property type="match status" value="1"/>
</dbReference>
<comment type="caution">
    <text evidence="11">The sequence shown here is derived from an EMBL/GenBank/DDBJ whole genome shotgun (WGS) entry which is preliminary data.</text>
</comment>
<feature type="domain" description="ABC transmembrane type-2" evidence="10">
    <location>
        <begin position="47"/>
        <end position="268"/>
    </location>
</feature>
<dbReference type="AlphaFoldDB" id="A0AB38A4T3"/>
<dbReference type="PROSITE" id="PS51012">
    <property type="entry name" value="ABC_TM2"/>
    <property type="match status" value="1"/>
</dbReference>
<dbReference type="GO" id="GO:0015920">
    <property type="term" value="P:lipopolysaccharide transport"/>
    <property type="evidence" value="ECO:0007669"/>
    <property type="project" value="TreeGrafter"/>
</dbReference>
<keyword evidence="6 9" id="KW-0812">Transmembrane</keyword>
<evidence type="ECO:0000256" key="1">
    <source>
        <dbReference type="ARBA" id="ARBA00004429"/>
    </source>
</evidence>
<dbReference type="RefSeq" id="WP_002563568.1">
    <property type="nucleotide sequence ID" value="NZ_CALJSN010000005.1"/>
</dbReference>
<proteinExistence type="inferred from homology"/>
<feature type="transmembrane region" description="Helical" evidence="9">
    <location>
        <begin position="91"/>
        <end position="113"/>
    </location>
</feature>
<evidence type="ECO:0000256" key="8">
    <source>
        <dbReference type="ARBA" id="ARBA00023136"/>
    </source>
</evidence>
<name>A0AB38A4T3_9ACTN</name>
<dbReference type="InterPro" id="IPR000412">
    <property type="entry name" value="ABC_2_transport"/>
</dbReference>
<dbReference type="PRINTS" id="PR00164">
    <property type="entry name" value="ABC2TRNSPORT"/>
</dbReference>
<gene>
    <name evidence="11" type="ORF">SAMN04489746_0199</name>
</gene>
<evidence type="ECO:0000256" key="6">
    <source>
        <dbReference type="ARBA" id="ARBA00022692"/>
    </source>
</evidence>
<keyword evidence="7 9" id="KW-1133">Transmembrane helix</keyword>
<dbReference type="PANTHER" id="PTHR30413">
    <property type="entry name" value="INNER MEMBRANE TRANSPORT PERMEASE"/>
    <property type="match status" value="1"/>
</dbReference>
<feature type="transmembrane region" description="Helical" evidence="9">
    <location>
        <begin position="125"/>
        <end position="149"/>
    </location>
</feature>
<evidence type="ECO:0000313" key="12">
    <source>
        <dbReference type="Proteomes" id="UP000183687"/>
    </source>
</evidence>